<reference evidence="4" key="1">
    <citation type="submission" date="2021-05" db="EMBL/GenBank/DDBJ databases">
        <title>Direct Submission.</title>
        <authorList>
            <person name="Li K."/>
            <person name="Gao J."/>
        </authorList>
    </citation>
    <scope>NUCLEOTIDE SEQUENCE [LARGE SCALE GENOMIC DNA]</scope>
    <source>
        <strain evidence="4">MG62</strain>
    </source>
</reference>
<evidence type="ECO:0000259" key="2">
    <source>
        <dbReference type="PROSITE" id="PS50943"/>
    </source>
</evidence>
<dbReference type="InterPro" id="IPR010982">
    <property type="entry name" value="Lambda_DNA-bd_dom_sf"/>
</dbReference>
<dbReference type="SUPFAM" id="SSF47413">
    <property type="entry name" value="lambda repressor-like DNA-binding domains"/>
    <property type="match status" value="1"/>
</dbReference>
<feature type="domain" description="HTH cro/C1-type" evidence="2">
    <location>
        <begin position="21"/>
        <end position="73"/>
    </location>
</feature>
<dbReference type="InterPro" id="IPR001387">
    <property type="entry name" value="Cro/C1-type_HTH"/>
</dbReference>
<dbReference type="InterPro" id="IPR043917">
    <property type="entry name" value="DUF5753"/>
</dbReference>
<dbReference type="EMBL" id="CP075896">
    <property type="protein sequence ID" value="QWB24373.1"/>
    <property type="molecule type" value="Genomic_DNA"/>
</dbReference>
<dbReference type="Gene3D" id="1.10.260.40">
    <property type="entry name" value="lambda repressor-like DNA-binding domains"/>
    <property type="match status" value="1"/>
</dbReference>
<name>A0ABX8FT32_9ACTN</name>
<dbReference type="Pfam" id="PF13560">
    <property type="entry name" value="HTH_31"/>
    <property type="match status" value="1"/>
</dbReference>
<dbReference type="CDD" id="cd00093">
    <property type="entry name" value="HTH_XRE"/>
    <property type="match status" value="1"/>
</dbReference>
<dbReference type="SMART" id="SM00530">
    <property type="entry name" value="HTH_XRE"/>
    <property type="match status" value="1"/>
</dbReference>
<protein>
    <submittedName>
        <fullName evidence="3">Helix-turn-helix domain-containing protein</fullName>
    </submittedName>
</protein>
<evidence type="ECO:0000313" key="4">
    <source>
        <dbReference type="Proteomes" id="UP000679629"/>
    </source>
</evidence>
<evidence type="ECO:0000256" key="1">
    <source>
        <dbReference type="SAM" id="MobiDB-lite"/>
    </source>
</evidence>
<dbReference type="Pfam" id="PF19054">
    <property type="entry name" value="DUF5753"/>
    <property type="match status" value="1"/>
</dbReference>
<proteinExistence type="predicted"/>
<evidence type="ECO:0000313" key="3">
    <source>
        <dbReference type="EMBL" id="QWB24373.1"/>
    </source>
</evidence>
<organism evidence="3 4">
    <name type="scientific">Streptomyces koelreuteriae</name>
    <dbReference type="NCBI Taxonomy" id="2838015"/>
    <lineage>
        <taxon>Bacteria</taxon>
        <taxon>Bacillati</taxon>
        <taxon>Actinomycetota</taxon>
        <taxon>Actinomycetes</taxon>
        <taxon>Kitasatosporales</taxon>
        <taxon>Streptomycetaceae</taxon>
        <taxon>Streptomyces</taxon>
    </lineage>
</organism>
<keyword evidence="4" id="KW-1185">Reference proteome</keyword>
<dbReference type="RefSeq" id="WP_215120217.1">
    <property type="nucleotide sequence ID" value="NZ_CP075896.1"/>
</dbReference>
<sequence length="282" mass="31130">MTGRTGPQGRQSNEQRYGDELRRRRETAGLTQGELAEMVVCSPSLIAHYEAGRRTPNPADAKRLDQVLGTDGFFERWRDTLAKARFAEHFQEAAEAERLAVFIEEFAVAYVPGLLQTKAYARAALKVARPNSTAADLDKKVANRVERARILENPQSPTVWMILSENVIRTVVGGPAVMAEQLRHIVELGRAGRIMVQVVPFGAGAHPAMGSMVSLMRFSDAPDMAYVEALYTGSLTDDPSLVRRYRDAYDLARAAALPPEASLDLIASVAKDYDNHERPPHS</sequence>
<gene>
    <name evidence="3" type="ORF">KJK29_18210</name>
</gene>
<feature type="region of interest" description="Disordered" evidence="1">
    <location>
        <begin position="1"/>
        <end position="20"/>
    </location>
</feature>
<accession>A0ABX8FT32</accession>
<dbReference type="Proteomes" id="UP000679629">
    <property type="component" value="Chromosome"/>
</dbReference>
<dbReference type="PROSITE" id="PS50943">
    <property type="entry name" value="HTH_CROC1"/>
    <property type="match status" value="1"/>
</dbReference>